<keyword evidence="5" id="KW-0119">Carbohydrate metabolism</keyword>
<evidence type="ECO:0008006" key="8">
    <source>
        <dbReference type="Google" id="ProtNLM"/>
    </source>
</evidence>
<keyword evidence="4" id="KW-0460">Magnesium</keyword>
<dbReference type="GO" id="GO:0046872">
    <property type="term" value="F:metal ion binding"/>
    <property type="evidence" value="ECO:0007669"/>
    <property type="project" value="UniProtKB-KW"/>
</dbReference>
<dbReference type="AlphaFoldDB" id="A0A0C2DU95"/>
<reference evidence="6 7" key="1">
    <citation type="submission" date="2014-12" db="EMBL/GenBank/DDBJ databases">
        <title>Genomes of Geoalkalibacter ferrihydriticus and Geoalkalibacter subterraneus, two haloalkaliphilic metal-reducing members of the Geobacteraceae.</title>
        <authorList>
            <person name="Badalamenti J.P."/>
            <person name="Torres C.I."/>
            <person name="Krajmalnik-Brown R."/>
            <person name="Bond D.R."/>
        </authorList>
    </citation>
    <scope>NUCLEOTIDE SEQUENCE [LARGE SCALE GENOMIC DNA]</scope>
    <source>
        <strain evidence="6 7">DSM 17813</strain>
    </source>
</reference>
<name>A0A0C2DU95_9BACT</name>
<dbReference type="InterPro" id="IPR006879">
    <property type="entry name" value="YdjC-like"/>
</dbReference>
<dbReference type="GO" id="GO:0005975">
    <property type="term" value="P:carbohydrate metabolic process"/>
    <property type="evidence" value="ECO:0007669"/>
    <property type="project" value="InterPro"/>
</dbReference>
<evidence type="ECO:0000313" key="6">
    <source>
        <dbReference type="EMBL" id="KIH77024.1"/>
    </source>
</evidence>
<evidence type="ECO:0000256" key="1">
    <source>
        <dbReference type="ARBA" id="ARBA00001946"/>
    </source>
</evidence>
<comment type="cofactor">
    <cofactor evidence="1">
        <name>Mg(2+)</name>
        <dbReference type="ChEBI" id="CHEBI:18420"/>
    </cofactor>
</comment>
<dbReference type="RefSeq" id="WP_040098244.1">
    <property type="nucleotide sequence ID" value="NZ_JWJD01000002.1"/>
</dbReference>
<evidence type="ECO:0000313" key="7">
    <source>
        <dbReference type="Proteomes" id="UP000035068"/>
    </source>
</evidence>
<comment type="caution">
    <text evidence="6">The sequence shown here is derived from an EMBL/GenBank/DDBJ whole genome shotgun (WGS) entry which is preliminary data.</text>
</comment>
<dbReference type="Pfam" id="PF04794">
    <property type="entry name" value="YdjC"/>
    <property type="match status" value="1"/>
</dbReference>
<dbReference type="GO" id="GO:0016787">
    <property type="term" value="F:hydrolase activity"/>
    <property type="evidence" value="ECO:0007669"/>
    <property type="project" value="UniProtKB-KW"/>
</dbReference>
<keyword evidence="2" id="KW-0479">Metal-binding</keyword>
<protein>
    <recommendedName>
        <fullName evidence="8">ChbG/HpnK family deacetylase</fullName>
    </recommendedName>
</protein>
<dbReference type="EMBL" id="JWJD01000002">
    <property type="protein sequence ID" value="KIH77024.1"/>
    <property type="molecule type" value="Genomic_DNA"/>
</dbReference>
<dbReference type="SUPFAM" id="SSF88713">
    <property type="entry name" value="Glycoside hydrolase/deacetylase"/>
    <property type="match status" value="1"/>
</dbReference>
<accession>A0A0C2DU95</accession>
<keyword evidence="7" id="KW-1185">Reference proteome</keyword>
<proteinExistence type="predicted"/>
<dbReference type="GO" id="GO:0019213">
    <property type="term" value="F:deacetylase activity"/>
    <property type="evidence" value="ECO:0007669"/>
    <property type="project" value="TreeGrafter"/>
</dbReference>
<dbReference type="Gene3D" id="3.20.20.370">
    <property type="entry name" value="Glycoside hydrolase/deacetylase"/>
    <property type="match status" value="1"/>
</dbReference>
<evidence type="ECO:0000256" key="5">
    <source>
        <dbReference type="ARBA" id="ARBA00023277"/>
    </source>
</evidence>
<keyword evidence="3" id="KW-0378">Hydrolase</keyword>
<sequence>MIRLIVNADDLGSGRLTDRAIFDCYRHGILTSASLLANGPTLAEAAREAFRLELPVGVHVNLSEGRSLSGAIRGLTNAAGEFPGKLAARRAFLRGQVSSADLEQEIAAQISRILELGLLPDHVDTHQHTCLFGCVGGALLEVIGCFGLRCLRLPSPGEAAAGDPPGPLGMDMALYRRLAPSFHSQCRAAGVSTPEGLWGMSCLNRLNTQVLLGLLERIPQGFWELMVHPGDIDSQNPFSGPARILEHRALCHPSVARRILERDIQLINFGDLP</sequence>
<organism evidence="6 7">
    <name type="scientific">Geoalkalibacter ferrihydriticus DSM 17813</name>
    <dbReference type="NCBI Taxonomy" id="1121915"/>
    <lineage>
        <taxon>Bacteria</taxon>
        <taxon>Pseudomonadati</taxon>
        <taxon>Thermodesulfobacteriota</taxon>
        <taxon>Desulfuromonadia</taxon>
        <taxon>Desulfuromonadales</taxon>
        <taxon>Geoalkalibacteraceae</taxon>
        <taxon>Geoalkalibacter</taxon>
    </lineage>
</organism>
<evidence type="ECO:0000256" key="4">
    <source>
        <dbReference type="ARBA" id="ARBA00022842"/>
    </source>
</evidence>
<dbReference type="Proteomes" id="UP000035068">
    <property type="component" value="Unassembled WGS sequence"/>
</dbReference>
<evidence type="ECO:0000256" key="2">
    <source>
        <dbReference type="ARBA" id="ARBA00022723"/>
    </source>
</evidence>
<dbReference type="PANTHER" id="PTHR31609">
    <property type="entry name" value="YDJC DEACETYLASE FAMILY MEMBER"/>
    <property type="match status" value="1"/>
</dbReference>
<evidence type="ECO:0000256" key="3">
    <source>
        <dbReference type="ARBA" id="ARBA00022801"/>
    </source>
</evidence>
<gene>
    <name evidence="6" type="ORF">GFER_08200</name>
</gene>
<dbReference type="PANTHER" id="PTHR31609:SF1">
    <property type="entry name" value="CARBOHYDRATE DEACETYLASE"/>
    <property type="match status" value="1"/>
</dbReference>
<dbReference type="InterPro" id="IPR011330">
    <property type="entry name" value="Glyco_hydro/deAcase_b/a-brl"/>
</dbReference>